<gene>
    <name evidence="6" type="primary">hpaA</name>
    <name evidence="6" type="ORF">C4K68_01090</name>
</gene>
<evidence type="ECO:0000313" key="7">
    <source>
        <dbReference type="Proteomes" id="UP000238196"/>
    </source>
</evidence>
<dbReference type="EMBL" id="PRLP01000004">
    <property type="protein sequence ID" value="PPC79258.1"/>
    <property type="molecule type" value="Genomic_DNA"/>
</dbReference>
<reference evidence="6 7" key="1">
    <citation type="submission" date="2018-02" db="EMBL/GenBank/DDBJ databases">
        <title>novel marine gammaproteobacteria from coastal saline agro ecosystem.</title>
        <authorList>
            <person name="Krishnan R."/>
            <person name="Ramesh Kumar N."/>
        </authorList>
    </citation>
    <scope>NUCLEOTIDE SEQUENCE [LARGE SCALE GENOMIC DNA]</scope>
    <source>
        <strain evidence="6 7">228</strain>
    </source>
</reference>
<keyword evidence="4" id="KW-0804">Transcription</keyword>
<dbReference type="GO" id="GO:0003700">
    <property type="term" value="F:DNA-binding transcription factor activity"/>
    <property type="evidence" value="ECO:0007669"/>
    <property type="project" value="InterPro"/>
</dbReference>
<dbReference type="Pfam" id="PF12833">
    <property type="entry name" value="HTH_18"/>
    <property type="match status" value="1"/>
</dbReference>
<dbReference type="SMART" id="SM00342">
    <property type="entry name" value="HTH_ARAC"/>
    <property type="match status" value="1"/>
</dbReference>
<sequence>MVIPDPNTARAIPGATTATTPIPNINIGQEYDQRYAEADVHYEGFEKLADFFGRNMPVHRHDRFFQVHLVMSGVVRVYLDDRLYVVEGPMFFATPPTIPHAFVTETGSTGHVLTVRQQLVWSHFEGMQAGSLRGCIDQPLCVALDREAHPSRELMTLFALIATEFADVQRSGRELALQALTRLLFVHLLRYADQNQPAQAIRKDEIGIFHRFNELIEAHYQEHWTLDRYAGKLNISESRLNDICRRLSDLPSKRLVHDRVVQEAKRLLMFTDHSVTEIAYTLGFNDPAYFARFFRRATAMTASEYRQREAI</sequence>
<evidence type="ECO:0000256" key="1">
    <source>
        <dbReference type="ARBA" id="ARBA00023015"/>
    </source>
</evidence>
<organism evidence="6 7">
    <name type="scientific">Proteobacteria bacterium 228</name>
    <dbReference type="NCBI Taxonomy" id="2083153"/>
    <lineage>
        <taxon>Bacteria</taxon>
        <taxon>Pseudomonadati</taxon>
        <taxon>Pseudomonadota</taxon>
    </lineage>
</organism>
<dbReference type="PANTHER" id="PTHR43280:SF19">
    <property type="entry name" value="4-HYDROXYPHENYLACETATE CATABOLISM PROTEIN"/>
    <property type="match status" value="1"/>
</dbReference>
<dbReference type="Proteomes" id="UP000238196">
    <property type="component" value="Unassembled WGS sequence"/>
</dbReference>
<dbReference type="PRINTS" id="PR00032">
    <property type="entry name" value="HTHARAC"/>
</dbReference>
<feature type="domain" description="HTH araC/xylS-type" evidence="5">
    <location>
        <begin position="210"/>
        <end position="308"/>
    </location>
</feature>
<keyword evidence="1" id="KW-0805">Transcription regulation</keyword>
<dbReference type="InterPro" id="IPR018060">
    <property type="entry name" value="HTH_AraC"/>
</dbReference>
<dbReference type="InterPro" id="IPR020449">
    <property type="entry name" value="Tscrpt_reg_AraC-type_HTH"/>
</dbReference>
<evidence type="ECO:0000256" key="3">
    <source>
        <dbReference type="ARBA" id="ARBA00023159"/>
    </source>
</evidence>
<comment type="caution">
    <text evidence="6">The sequence shown here is derived from an EMBL/GenBank/DDBJ whole genome shotgun (WGS) entry which is preliminary data.</text>
</comment>
<dbReference type="PROSITE" id="PS01124">
    <property type="entry name" value="HTH_ARAC_FAMILY_2"/>
    <property type="match status" value="1"/>
</dbReference>
<dbReference type="SUPFAM" id="SSF46689">
    <property type="entry name" value="Homeodomain-like"/>
    <property type="match status" value="1"/>
</dbReference>
<evidence type="ECO:0000313" key="6">
    <source>
        <dbReference type="EMBL" id="PPC79258.1"/>
    </source>
</evidence>
<dbReference type="SUPFAM" id="SSF51182">
    <property type="entry name" value="RmlC-like cupins"/>
    <property type="match status" value="1"/>
</dbReference>
<keyword evidence="3" id="KW-0010">Activator</keyword>
<dbReference type="Pfam" id="PF02311">
    <property type="entry name" value="AraC_binding"/>
    <property type="match status" value="1"/>
</dbReference>
<dbReference type="OrthoDB" id="9814125at2"/>
<name>A0A2S5KX26_9PROT</name>
<accession>A0A2S5KX26</accession>
<dbReference type="GO" id="GO:0043565">
    <property type="term" value="F:sequence-specific DNA binding"/>
    <property type="evidence" value="ECO:0007669"/>
    <property type="project" value="InterPro"/>
</dbReference>
<dbReference type="InterPro" id="IPR014710">
    <property type="entry name" value="RmlC-like_jellyroll"/>
</dbReference>
<protein>
    <submittedName>
        <fullName evidence="6">4-hydroxyphenylacetate catabolism regulatory protein HpaA</fullName>
    </submittedName>
</protein>
<evidence type="ECO:0000259" key="5">
    <source>
        <dbReference type="PROSITE" id="PS01124"/>
    </source>
</evidence>
<keyword evidence="2" id="KW-0238">DNA-binding</keyword>
<evidence type="ECO:0000256" key="2">
    <source>
        <dbReference type="ARBA" id="ARBA00023125"/>
    </source>
</evidence>
<dbReference type="InterPro" id="IPR011051">
    <property type="entry name" value="RmlC_Cupin_sf"/>
</dbReference>
<dbReference type="NCBIfam" id="TIGR02297">
    <property type="entry name" value="HpaA"/>
    <property type="match status" value="1"/>
</dbReference>
<proteinExistence type="predicted"/>
<dbReference type="InterPro" id="IPR003313">
    <property type="entry name" value="AraC-bd"/>
</dbReference>
<dbReference type="Gene3D" id="2.60.120.10">
    <property type="entry name" value="Jelly Rolls"/>
    <property type="match status" value="1"/>
</dbReference>
<evidence type="ECO:0000256" key="4">
    <source>
        <dbReference type="ARBA" id="ARBA00023163"/>
    </source>
</evidence>
<dbReference type="Gene3D" id="1.10.10.60">
    <property type="entry name" value="Homeodomain-like"/>
    <property type="match status" value="1"/>
</dbReference>
<dbReference type="InterPro" id="IPR011983">
    <property type="entry name" value="HpaA_TReg"/>
</dbReference>
<dbReference type="AlphaFoldDB" id="A0A2S5KX26"/>
<dbReference type="InterPro" id="IPR009057">
    <property type="entry name" value="Homeodomain-like_sf"/>
</dbReference>
<dbReference type="PANTHER" id="PTHR43280">
    <property type="entry name" value="ARAC-FAMILY TRANSCRIPTIONAL REGULATOR"/>
    <property type="match status" value="1"/>
</dbReference>